<dbReference type="EMBL" id="JACYNN010000001">
    <property type="protein sequence ID" value="MBD8105087.1"/>
    <property type="molecule type" value="Genomic_DNA"/>
</dbReference>
<dbReference type="OrthoDB" id="8653499at2"/>
<dbReference type="AlphaFoldDB" id="A0A354DTI6"/>
<evidence type="ECO:0000313" key="3">
    <source>
        <dbReference type="EMBL" id="TKJ95206.1"/>
    </source>
</evidence>
<evidence type="ECO:0000313" key="4">
    <source>
        <dbReference type="Proteomes" id="UP000306393"/>
    </source>
</evidence>
<dbReference type="KEGG" id="epe:CI789_07955"/>
<dbReference type="RefSeq" id="WP_062743262.1">
    <property type="nucleotide sequence ID" value="NZ_CP022725.1"/>
</dbReference>
<accession>A0A354DTI6</accession>
<name>A0A354DTI6_9GAMM</name>
<dbReference type="EMBL" id="QGAC01000001">
    <property type="protein sequence ID" value="TKJ95206.1"/>
    <property type="molecule type" value="Genomic_DNA"/>
</dbReference>
<dbReference type="STRING" id="1219360.GCA_001571305_00779"/>
<reference evidence="3 4" key="1">
    <citation type="journal article" date="2019" name="Sci. Rep.">
        <title>Differences in resource use lead to coexistence of seed-transmitted microbial populations.</title>
        <authorList>
            <person name="Torres-Cortes G."/>
            <person name="Garcia B.J."/>
            <person name="Compant S."/>
            <person name="Rezki S."/>
            <person name="Jones P."/>
            <person name="Preveaux A."/>
            <person name="Briand M."/>
            <person name="Roulet A."/>
            <person name="Bouchez O."/>
            <person name="Jacobson D."/>
            <person name="Barret M."/>
        </authorList>
    </citation>
    <scope>NUCLEOTIDE SEQUENCE [LARGE SCALE GENOMIC DNA]</scope>
    <source>
        <strain evidence="3 4">CFBP13511</strain>
    </source>
</reference>
<sequence>MKNILAVLLTLTSFSAMATATSAVLKPVPLSAIKKQSEQYHAICQAIKSGCPADSTLWREKGAGRAVYLTSPGPTLIRMNRSNGEWVMDGRWDFSHHESRDNSDDGELTRSEVTLFPALYPLSQTKQAVALVSTWSTGYSGGGREEAYADFLMLKADGEYQTAFSNVPFSSREMIRACFSEQDYAKKSHCHDESWRILTLQFTDEGREYYSWKFITKASDWPSFTDKSAITVGITEKTAYPFQPDTSAQ</sequence>
<dbReference type="Proteomes" id="UP000661012">
    <property type="component" value="Unassembled WGS sequence"/>
</dbReference>
<dbReference type="GeneID" id="67476747"/>
<feature type="signal peptide" evidence="1">
    <location>
        <begin position="1"/>
        <end position="18"/>
    </location>
</feature>
<evidence type="ECO:0000313" key="2">
    <source>
        <dbReference type="EMBL" id="MBD8105087.1"/>
    </source>
</evidence>
<gene>
    <name evidence="3" type="ORF">EpCFBP13511_02285</name>
    <name evidence="2" type="ORF">IFT93_01460</name>
</gene>
<comment type="caution">
    <text evidence="3">The sequence shown here is derived from an EMBL/GenBank/DDBJ whole genome shotgun (WGS) entry which is preliminary data.</text>
</comment>
<dbReference type="Proteomes" id="UP000306393">
    <property type="component" value="Unassembled WGS sequence"/>
</dbReference>
<feature type="chain" id="PRO_5030065354" description="DUF1176 domain-containing protein" evidence="1">
    <location>
        <begin position="19"/>
        <end position="249"/>
    </location>
</feature>
<keyword evidence="1" id="KW-0732">Signal</keyword>
<keyword evidence="5" id="KW-1185">Reference proteome</keyword>
<evidence type="ECO:0008006" key="6">
    <source>
        <dbReference type="Google" id="ProtNLM"/>
    </source>
</evidence>
<reference evidence="2 5" key="2">
    <citation type="journal article" date="2020" name="FEMS Microbiol. Ecol.">
        <title>Temporal dynamics of bacterial communities during seed development and maturation.</title>
        <authorList>
            <person name="Chesneau G."/>
            <person name="Torres-Cortes G."/>
            <person name="Briand M."/>
            <person name="Darrasse A."/>
            <person name="Preveaux A."/>
            <person name="Marais C."/>
            <person name="Jacques M.A."/>
            <person name="Shade A."/>
            <person name="Barret M."/>
        </authorList>
    </citation>
    <scope>NUCLEOTIDE SEQUENCE [LARGE SCALE GENOMIC DNA]</scope>
    <source>
        <strain evidence="2 5">CFBP13732</strain>
    </source>
</reference>
<evidence type="ECO:0000256" key="1">
    <source>
        <dbReference type="SAM" id="SignalP"/>
    </source>
</evidence>
<organism evidence="3 4">
    <name type="scientific">Erwinia persicina</name>
    <dbReference type="NCBI Taxonomy" id="55211"/>
    <lineage>
        <taxon>Bacteria</taxon>
        <taxon>Pseudomonadati</taxon>
        <taxon>Pseudomonadota</taxon>
        <taxon>Gammaproteobacteria</taxon>
        <taxon>Enterobacterales</taxon>
        <taxon>Erwiniaceae</taxon>
        <taxon>Erwinia</taxon>
    </lineage>
</organism>
<evidence type="ECO:0000313" key="5">
    <source>
        <dbReference type="Proteomes" id="UP000661012"/>
    </source>
</evidence>
<protein>
    <recommendedName>
        <fullName evidence="6">DUF1176 domain-containing protein</fullName>
    </recommendedName>
</protein>
<proteinExistence type="predicted"/>